<comment type="caution">
    <text evidence="2">The sequence shown here is derived from an EMBL/GenBank/DDBJ whole genome shotgun (WGS) entry which is preliminary data.</text>
</comment>
<evidence type="ECO:0000313" key="2">
    <source>
        <dbReference type="EMBL" id="KGM46737.1"/>
    </source>
</evidence>
<feature type="transmembrane region" description="Helical" evidence="1">
    <location>
        <begin position="15"/>
        <end position="38"/>
    </location>
</feature>
<evidence type="ECO:0000256" key="1">
    <source>
        <dbReference type="SAM" id="Phobius"/>
    </source>
</evidence>
<feature type="transmembrane region" description="Helical" evidence="1">
    <location>
        <begin position="44"/>
        <end position="64"/>
    </location>
</feature>
<gene>
    <name evidence="2" type="ORF">ATO9_22225</name>
</gene>
<keyword evidence="1" id="KW-1133">Transmembrane helix</keyword>
<dbReference type="EMBL" id="AQQX01000023">
    <property type="protein sequence ID" value="KGM46737.1"/>
    <property type="molecule type" value="Genomic_DNA"/>
</dbReference>
<sequence length="100" mass="10889">MDHHSHRKKPITDRLMHYGMMACCVVMLLPVAGFFLAGGTLAGMWGNAAAFAPLLLCVGAHLVMHKFMGKSCHSDKAKDTIEETTEPITSAIPVVVRDRP</sequence>
<accession>A0A0A0EBX6</accession>
<dbReference type="InterPro" id="IPR021682">
    <property type="entry name" value="DUF2933"/>
</dbReference>
<dbReference type="RefSeq" id="WP_043754567.1">
    <property type="nucleotide sequence ID" value="NZ_AQQX01000023.1"/>
</dbReference>
<keyword evidence="1" id="KW-0472">Membrane</keyword>
<dbReference type="AlphaFoldDB" id="A0A0A0EBX6"/>
<dbReference type="Pfam" id="PF11666">
    <property type="entry name" value="DUF2933"/>
    <property type="match status" value="1"/>
</dbReference>
<reference evidence="2 3" key="1">
    <citation type="journal article" date="2015" name="Antonie Van Leeuwenhoek">
        <title>Pseudooceanicola atlanticus gen. nov. sp. nov., isolated from surface seawater of the Atlantic Ocean and reclassification of Oceanicola batsensis, Oceanicola marinus, Oceanicola nitratireducens, Oceanicola nanhaiensis, Oceanicola antarcticus and Oceanicola flagellatus, as Pseudooceanicola batsensis comb. nov., Pseudooceanicola marinus comb. nov., Pseudooceanicola nitratireducens comb. nov., Pseudooceanicola nanhaiensis comb. nov., Pseudooceanicola antarcticus comb. nov., and Pseudooceanicola flagellatus comb. nov.</title>
        <authorList>
            <person name="Lai Q."/>
            <person name="Li G."/>
            <person name="Liu X."/>
            <person name="Du Y."/>
            <person name="Sun F."/>
            <person name="Shao Z."/>
        </authorList>
    </citation>
    <scope>NUCLEOTIDE SEQUENCE [LARGE SCALE GENOMIC DNA]</scope>
    <source>
        <strain evidence="2 3">22II-s11g</strain>
    </source>
</reference>
<keyword evidence="3" id="KW-1185">Reference proteome</keyword>
<dbReference type="Proteomes" id="UP000030004">
    <property type="component" value="Unassembled WGS sequence"/>
</dbReference>
<dbReference type="eggNOG" id="ENOG5033317">
    <property type="taxonomic scope" value="Bacteria"/>
</dbReference>
<evidence type="ECO:0008006" key="4">
    <source>
        <dbReference type="Google" id="ProtNLM"/>
    </source>
</evidence>
<evidence type="ECO:0000313" key="3">
    <source>
        <dbReference type="Proteomes" id="UP000030004"/>
    </source>
</evidence>
<keyword evidence="1" id="KW-0812">Transmembrane</keyword>
<proteinExistence type="predicted"/>
<dbReference type="STRING" id="1461694.ATO9_22225"/>
<dbReference type="OrthoDB" id="7850212at2"/>
<name>A0A0A0EBX6_9RHOB</name>
<organism evidence="2 3">
    <name type="scientific">Pseudooceanicola atlanticus</name>
    <dbReference type="NCBI Taxonomy" id="1461694"/>
    <lineage>
        <taxon>Bacteria</taxon>
        <taxon>Pseudomonadati</taxon>
        <taxon>Pseudomonadota</taxon>
        <taxon>Alphaproteobacteria</taxon>
        <taxon>Rhodobacterales</taxon>
        <taxon>Paracoccaceae</taxon>
        <taxon>Pseudooceanicola</taxon>
    </lineage>
</organism>
<protein>
    <recommendedName>
        <fullName evidence="4">DUF2933 domain-containing protein</fullName>
    </recommendedName>
</protein>